<dbReference type="OrthoDB" id="10031169at2759"/>
<keyword evidence="15" id="KW-1185">Reference proteome</keyword>
<comment type="similarity">
    <text evidence="2">Belongs to the peptidase M1 family.</text>
</comment>
<evidence type="ECO:0000256" key="3">
    <source>
        <dbReference type="ARBA" id="ARBA00022438"/>
    </source>
</evidence>
<evidence type="ECO:0000256" key="6">
    <source>
        <dbReference type="ARBA" id="ARBA00022801"/>
    </source>
</evidence>
<dbReference type="InterPro" id="IPR027268">
    <property type="entry name" value="Peptidase_M4/M1_CTD_sf"/>
</dbReference>
<dbReference type="GO" id="GO:0004177">
    <property type="term" value="F:aminopeptidase activity"/>
    <property type="evidence" value="ECO:0007669"/>
    <property type="project" value="UniProtKB-KW"/>
</dbReference>
<dbReference type="AlphaFoldDB" id="A0A2R5GXQ2"/>
<protein>
    <submittedName>
        <fullName evidence="14">Puromycin-sensitive aminopeptidase</fullName>
    </submittedName>
</protein>
<feature type="compositionally biased region" description="Polar residues" evidence="9">
    <location>
        <begin position="42"/>
        <end position="55"/>
    </location>
</feature>
<feature type="region of interest" description="Disordered" evidence="9">
    <location>
        <begin position="38"/>
        <end position="72"/>
    </location>
</feature>
<evidence type="ECO:0000259" key="13">
    <source>
        <dbReference type="Pfam" id="PF17900"/>
    </source>
</evidence>
<keyword evidence="6" id="KW-0378">Hydrolase</keyword>
<evidence type="ECO:0000256" key="4">
    <source>
        <dbReference type="ARBA" id="ARBA00022670"/>
    </source>
</evidence>
<dbReference type="Pfam" id="PF01433">
    <property type="entry name" value="Peptidase_M1"/>
    <property type="match status" value="1"/>
</dbReference>
<evidence type="ECO:0000256" key="9">
    <source>
        <dbReference type="SAM" id="MobiDB-lite"/>
    </source>
</evidence>
<proteinExistence type="inferred from homology"/>
<keyword evidence="3 14" id="KW-0031">Aminopeptidase</keyword>
<evidence type="ECO:0000259" key="10">
    <source>
        <dbReference type="Pfam" id="PF01433"/>
    </source>
</evidence>
<dbReference type="SUPFAM" id="SSF55486">
    <property type="entry name" value="Metalloproteases ('zincins'), catalytic domain"/>
    <property type="match status" value="1"/>
</dbReference>
<dbReference type="InParanoid" id="A0A2R5GXQ2"/>
<dbReference type="InterPro" id="IPR035414">
    <property type="entry name" value="Peptidase_M1_pepN_Ig-like"/>
</dbReference>
<dbReference type="InterPro" id="IPR037144">
    <property type="entry name" value="Peptidase_M1_pepN_C_sf"/>
</dbReference>
<evidence type="ECO:0000256" key="8">
    <source>
        <dbReference type="ARBA" id="ARBA00023049"/>
    </source>
</evidence>
<dbReference type="GO" id="GO:0008270">
    <property type="term" value="F:zinc ion binding"/>
    <property type="evidence" value="ECO:0007669"/>
    <property type="project" value="InterPro"/>
</dbReference>
<dbReference type="InterPro" id="IPR042097">
    <property type="entry name" value="Aminopeptidase_N-like_N_sf"/>
</dbReference>
<dbReference type="Pfam" id="PF17432">
    <property type="entry name" value="DUF3458_C"/>
    <property type="match status" value="1"/>
</dbReference>
<feature type="domain" description="Aminopeptidase N-like N-terminal" evidence="13">
    <location>
        <begin position="93"/>
        <end position="266"/>
    </location>
</feature>
<feature type="domain" description="Peptidase M1 alanyl aminopeptidase Ig-like fold" evidence="11">
    <location>
        <begin position="525"/>
        <end position="629"/>
    </location>
</feature>
<evidence type="ECO:0000256" key="7">
    <source>
        <dbReference type="ARBA" id="ARBA00022833"/>
    </source>
</evidence>
<dbReference type="FunFam" id="1.10.390.10:FF:000002">
    <property type="entry name" value="Aminopeptidase N"/>
    <property type="match status" value="1"/>
</dbReference>
<comment type="caution">
    <text evidence="14">The sequence shown here is derived from an EMBL/GenBank/DDBJ whole genome shotgun (WGS) entry which is preliminary data.</text>
</comment>
<accession>A0A2R5GXQ2</accession>
<gene>
    <name evidence="14" type="ORF">FCC1311_107892</name>
</gene>
<dbReference type="InterPro" id="IPR012779">
    <property type="entry name" value="Peptidase_M1_pepN"/>
</dbReference>
<evidence type="ECO:0000256" key="5">
    <source>
        <dbReference type="ARBA" id="ARBA00022723"/>
    </source>
</evidence>
<keyword evidence="4" id="KW-0645">Protease</keyword>
<dbReference type="FunFam" id="3.30.2010.30:FF:000002">
    <property type="entry name" value="Putative aminopeptidase N"/>
    <property type="match status" value="1"/>
</dbReference>
<evidence type="ECO:0000313" key="15">
    <source>
        <dbReference type="Proteomes" id="UP000241890"/>
    </source>
</evidence>
<dbReference type="GO" id="GO:0008237">
    <property type="term" value="F:metallopeptidase activity"/>
    <property type="evidence" value="ECO:0007669"/>
    <property type="project" value="UniProtKB-KW"/>
</dbReference>
<dbReference type="Proteomes" id="UP000241890">
    <property type="component" value="Unassembled WGS sequence"/>
</dbReference>
<dbReference type="PANTHER" id="PTHR46322:SF1">
    <property type="entry name" value="PUROMYCIN-SENSITIVE AMINOPEPTIDASE"/>
    <property type="match status" value="1"/>
</dbReference>
<organism evidence="14 15">
    <name type="scientific">Hondaea fermentalgiana</name>
    <dbReference type="NCBI Taxonomy" id="2315210"/>
    <lineage>
        <taxon>Eukaryota</taxon>
        <taxon>Sar</taxon>
        <taxon>Stramenopiles</taxon>
        <taxon>Bigyra</taxon>
        <taxon>Labyrinthulomycetes</taxon>
        <taxon>Thraustochytrida</taxon>
        <taxon>Thraustochytriidae</taxon>
        <taxon>Hondaea</taxon>
    </lineage>
</organism>
<dbReference type="InterPro" id="IPR014782">
    <property type="entry name" value="Peptidase_M1_dom"/>
</dbReference>
<dbReference type="InterPro" id="IPR024601">
    <property type="entry name" value="Peptidase_M1_pepN_C"/>
</dbReference>
<dbReference type="Gene3D" id="3.30.2010.30">
    <property type="match status" value="1"/>
</dbReference>
<dbReference type="Pfam" id="PF11940">
    <property type="entry name" value="DUF3458"/>
    <property type="match status" value="1"/>
</dbReference>
<dbReference type="Gene3D" id="1.25.50.10">
    <property type="entry name" value="Peptidase M1, alanyl aminopeptidase, C-terminal domain"/>
    <property type="match status" value="1"/>
</dbReference>
<dbReference type="CDD" id="cd09600">
    <property type="entry name" value="M1_APN"/>
    <property type="match status" value="1"/>
</dbReference>
<sequence>MLPDESIIADPNHPASGSLTTLQLQSANAASLGALRTGWQRRATQSSPFRAQRPSKQAESRRTFTSMSEEATQKAAQPVLRLEYEPPAFLAKDVDLTVELDDTSKISCKVEYERQREGADLVLNGERKPAQMEIQSVLINGESLDADAYQVDDETMTIPSAALPVKVGEKISVQIDVTVVPEKNTSLNGLYKSSGNFCTQMEAEGFRNMMYFVDRPDNMSIYRTKVIASKSVPHLLSNGNDVERGDLPDGRHFVLWEDPWPKPCYLFALVGGDFDVLTDSFTTCSGKEVRLGIFVEKGNLSKTPHAMDCLKRAFKWDEERFDREYDLSQFNIVAVSDFTMGAMENKSLNIFNSKYVLADNDTATDTDFLNIEGIIGHEYFHNWSGNRVTCRDWFQLTLKEGLTVFRDQEFSSDLNSRASKRIADVQLLRDHQFKEDAGPMAHPIRPDAYEAIDNFYSLTVYEKGAEIIRMIQTIVTPEGFRKGLNLYFERHDGQAVTCDDFVKAMEDANEVDLSLFRDTWYTQAGTPEVSVKTSYNAEAAELTLTVEQSCPATPGQAEKEPFDIPLAVGLVGTSSNGPLRFKVGAADAEEVDSAVLRVTKAKQEFTLHGVSEKPVPSLLRGFSAPVKLSCSELTRRDLVFLAAHDTDSFVRYESGQELAKQILTELVEKAASGVEADALDHEDAPLLLSSLEHTLRDASLDRALVSLALAMPNESAMADAMEKGTANVDHISSACAALRRLIAEGLGPLFAETYEATREPAKNESPGDAVARRQLKNSCLRYLVKNSALREDALRKAVHQFEAPENMTDRYGAVLAVRDIDCSERTRLLQDFFDMYKSDKLVVQKWFRVQAQSALPSTVDAMKSIMDMPEVFDIKNPNCCYAVFNAFAGGNFTGFHAADGSGYTFVADRIIQIDDINPQVASRLAKQFSSWRSFTAPWSTKMHAELERIAAKKDLSKDVAEIVHKSLEAPSSNL</sequence>
<dbReference type="InterPro" id="IPR038438">
    <property type="entry name" value="PepN_Ig-like_sf"/>
</dbReference>
<dbReference type="PANTHER" id="PTHR46322">
    <property type="entry name" value="PUROMYCIN-SENSITIVE AMINOPEPTIDASE"/>
    <property type="match status" value="1"/>
</dbReference>
<dbReference type="InterPro" id="IPR045357">
    <property type="entry name" value="Aminopeptidase_N-like_N"/>
</dbReference>
<feature type="domain" description="Peptidase M1 alanyl aminopeptidase C-terminal" evidence="12">
    <location>
        <begin position="636"/>
        <end position="968"/>
    </location>
</feature>
<evidence type="ECO:0000256" key="2">
    <source>
        <dbReference type="ARBA" id="ARBA00010136"/>
    </source>
</evidence>
<dbReference type="EMBL" id="BEYU01000202">
    <property type="protein sequence ID" value="GBG34568.1"/>
    <property type="molecule type" value="Genomic_DNA"/>
</dbReference>
<keyword evidence="5" id="KW-0479">Metal-binding</keyword>
<dbReference type="Gene3D" id="2.60.40.1840">
    <property type="match status" value="1"/>
</dbReference>
<name>A0A2R5GXQ2_9STRA</name>
<keyword evidence="7" id="KW-0862">Zinc</keyword>
<evidence type="ECO:0000256" key="1">
    <source>
        <dbReference type="ARBA" id="ARBA00001947"/>
    </source>
</evidence>
<dbReference type="NCBIfam" id="TIGR02414">
    <property type="entry name" value="pepN_proteo"/>
    <property type="match status" value="1"/>
</dbReference>
<keyword evidence="8" id="KW-0482">Metalloprotease</keyword>
<dbReference type="GO" id="GO:0006508">
    <property type="term" value="P:proteolysis"/>
    <property type="evidence" value="ECO:0007669"/>
    <property type="project" value="UniProtKB-KW"/>
</dbReference>
<dbReference type="SUPFAM" id="SSF63737">
    <property type="entry name" value="Leukotriene A4 hydrolase N-terminal domain"/>
    <property type="match status" value="1"/>
</dbReference>
<dbReference type="Gene3D" id="2.60.40.1730">
    <property type="entry name" value="tricorn interacting facor f3 domain"/>
    <property type="match status" value="1"/>
</dbReference>
<evidence type="ECO:0000313" key="14">
    <source>
        <dbReference type="EMBL" id="GBG34568.1"/>
    </source>
</evidence>
<dbReference type="Pfam" id="PF17900">
    <property type="entry name" value="Peptidase_M1_N"/>
    <property type="match status" value="1"/>
</dbReference>
<dbReference type="FunFam" id="2.60.40.1840:FF:000001">
    <property type="entry name" value="Aminopeptidase N"/>
    <property type="match status" value="1"/>
</dbReference>
<comment type="cofactor">
    <cofactor evidence="1">
        <name>Zn(2+)</name>
        <dbReference type="ChEBI" id="CHEBI:29105"/>
    </cofactor>
</comment>
<feature type="domain" description="Peptidase M1 membrane alanine aminopeptidase" evidence="10">
    <location>
        <begin position="306"/>
        <end position="520"/>
    </location>
</feature>
<dbReference type="Gene3D" id="1.10.390.10">
    <property type="entry name" value="Neutral Protease Domain 2"/>
    <property type="match status" value="1"/>
</dbReference>
<evidence type="ECO:0000259" key="12">
    <source>
        <dbReference type="Pfam" id="PF17432"/>
    </source>
</evidence>
<reference evidence="14 15" key="1">
    <citation type="submission" date="2017-12" db="EMBL/GenBank/DDBJ databases">
        <title>Sequencing, de novo assembly and annotation of complete genome of a new Thraustochytrid species, strain FCC1311.</title>
        <authorList>
            <person name="Sedici K."/>
            <person name="Godart F."/>
            <person name="Aiese Cigliano R."/>
            <person name="Sanseverino W."/>
            <person name="Barakat M."/>
            <person name="Ortet P."/>
            <person name="Marechal E."/>
            <person name="Cagnac O."/>
            <person name="Amato A."/>
        </authorList>
    </citation>
    <scope>NUCLEOTIDE SEQUENCE [LARGE SCALE GENOMIC DNA]</scope>
</reference>
<evidence type="ECO:0000259" key="11">
    <source>
        <dbReference type="Pfam" id="PF11940"/>
    </source>
</evidence>